<dbReference type="Gene3D" id="3.50.50.60">
    <property type="entry name" value="FAD/NAD(P)-binding domain"/>
    <property type="match status" value="1"/>
</dbReference>
<reference evidence="7" key="1">
    <citation type="submission" date="2021-06" db="EMBL/GenBank/DDBJ databases">
        <authorList>
            <person name="Kallberg Y."/>
            <person name="Tangrot J."/>
            <person name="Rosling A."/>
        </authorList>
    </citation>
    <scope>NUCLEOTIDE SEQUENCE</scope>
    <source>
        <strain evidence="7">FL130A</strain>
    </source>
</reference>
<dbReference type="SUPFAM" id="SSF51905">
    <property type="entry name" value="FAD/NAD(P)-binding domain"/>
    <property type="match status" value="1"/>
</dbReference>
<evidence type="ECO:0000256" key="3">
    <source>
        <dbReference type="ARBA" id="ARBA00022630"/>
    </source>
</evidence>
<organism evidence="7 8">
    <name type="scientific">Ambispora leptoticha</name>
    <dbReference type="NCBI Taxonomy" id="144679"/>
    <lineage>
        <taxon>Eukaryota</taxon>
        <taxon>Fungi</taxon>
        <taxon>Fungi incertae sedis</taxon>
        <taxon>Mucoromycota</taxon>
        <taxon>Glomeromycotina</taxon>
        <taxon>Glomeromycetes</taxon>
        <taxon>Archaeosporales</taxon>
        <taxon>Ambisporaceae</taxon>
        <taxon>Ambispora</taxon>
    </lineage>
</organism>
<dbReference type="OrthoDB" id="269227at2759"/>
<protein>
    <submittedName>
        <fullName evidence="7">5429_t:CDS:1</fullName>
    </submittedName>
</protein>
<dbReference type="InterPro" id="IPR036188">
    <property type="entry name" value="FAD/NAD-bd_sf"/>
</dbReference>
<evidence type="ECO:0000259" key="6">
    <source>
        <dbReference type="Pfam" id="PF05199"/>
    </source>
</evidence>
<evidence type="ECO:0000313" key="8">
    <source>
        <dbReference type="Proteomes" id="UP000789508"/>
    </source>
</evidence>
<evidence type="ECO:0000256" key="2">
    <source>
        <dbReference type="ARBA" id="ARBA00010790"/>
    </source>
</evidence>
<accession>A0A9N9DFW2</accession>
<dbReference type="Pfam" id="PF05199">
    <property type="entry name" value="GMC_oxred_C"/>
    <property type="match status" value="1"/>
</dbReference>
<keyword evidence="4" id="KW-0274">FAD</keyword>
<dbReference type="PANTHER" id="PTHR42784">
    <property type="entry name" value="PYRANOSE 2-OXIDASE"/>
    <property type="match status" value="1"/>
</dbReference>
<dbReference type="Proteomes" id="UP000789508">
    <property type="component" value="Unassembled WGS sequence"/>
</dbReference>
<evidence type="ECO:0000256" key="5">
    <source>
        <dbReference type="ARBA" id="ARBA00023002"/>
    </source>
</evidence>
<dbReference type="InterPro" id="IPR007867">
    <property type="entry name" value="GMC_OxRtase_C"/>
</dbReference>
<evidence type="ECO:0000256" key="1">
    <source>
        <dbReference type="ARBA" id="ARBA00001974"/>
    </source>
</evidence>
<keyword evidence="3" id="KW-0285">Flavoprotein</keyword>
<comment type="similarity">
    <text evidence="2">Belongs to the GMC oxidoreductase family.</text>
</comment>
<proteinExistence type="inferred from homology"/>
<dbReference type="GO" id="GO:0016614">
    <property type="term" value="F:oxidoreductase activity, acting on CH-OH group of donors"/>
    <property type="evidence" value="ECO:0007669"/>
    <property type="project" value="InterPro"/>
</dbReference>
<dbReference type="SUPFAM" id="SSF54373">
    <property type="entry name" value="FAD-linked reductases, C-terminal domain"/>
    <property type="match status" value="1"/>
</dbReference>
<dbReference type="AlphaFoldDB" id="A0A9N9DFW2"/>
<dbReference type="InterPro" id="IPR051473">
    <property type="entry name" value="P2Ox-like"/>
</dbReference>
<gene>
    <name evidence="7" type="ORF">ALEPTO_LOCUS9468</name>
</gene>
<dbReference type="EMBL" id="CAJVPS010007351">
    <property type="protein sequence ID" value="CAG8633975.1"/>
    <property type="molecule type" value="Genomic_DNA"/>
</dbReference>
<comment type="cofactor">
    <cofactor evidence="1">
        <name>FAD</name>
        <dbReference type="ChEBI" id="CHEBI:57692"/>
    </cofactor>
</comment>
<keyword evidence="5" id="KW-0560">Oxidoreductase</keyword>
<comment type="caution">
    <text evidence="7">The sequence shown here is derived from an EMBL/GenBank/DDBJ whole genome shotgun (WGS) entry which is preliminary data.</text>
</comment>
<dbReference type="PANTHER" id="PTHR42784:SF1">
    <property type="entry name" value="PYRANOSE 2-OXIDASE"/>
    <property type="match status" value="1"/>
</dbReference>
<feature type="non-terminal residue" evidence="7">
    <location>
        <position position="225"/>
    </location>
</feature>
<keyword evidence="8" id="KW-1185">Reference proteome</keyword>
<feature type="domain" description="Glucose-methanol-choline oxidoreductase C-terminal" evidence="6">
    <location>
        <begin position="88"/>
        <end position="208"/>
    </location>
</feature>
<evidence type="ECO:0000313" key="7">
    <source>
        <dbReference type="EMBL" id="CAG8633975.1"/>
    </source>
</evidence>
<name>A0A9N9DFW2_9GLOM</name>
<evidence type="ECO:0000256" key="4">
    <source>
        <dbReference type="ARBA" id="ARBA00022827"/>
    </source>
</evidence>
<sequence>IALKKNIVDKMLKDERWSKKVKRHREKYPDDPINIPFDTPSPQCWIPYDDERPWHCQVHRDAFSYGGTSLAVDNRLVVDFRYFGKSEPNEENKVVFSDKYKDMYGMPQPTFIVTPSKKDAETNHNMLSDMTKAALCLGGFLPDSGPQFMAPGTALHITGTVRMGTDKEESVVNTNLCVHDFRNLYIGSNGVIPTAIACNPTLTSIALAIKSADHIIEQLQNGIHV</sequence>